<dbReference type="Gene3D" id="3.40.190.290">
    <property type="match status" value="1"/>
</dbReference>
<dbReference type="GeneID" id="87703509"/>
<dbReference type="RefSeq" id="YP_011005393.1">
    <property type="nucleotide sequence ID" value="NC_085296.1"/>
</dbReference>
<comment type="function">
    <text evidence="1">Trans-acting transcriptional regulator of RuBisCO genes (rbcL and rbcS) expression.</text>
</comment>
<reference evidence="8" key="1">
    <citation type="journal article" date="2021" name="Genome Biol. Evol.">
        <title>Genomic rearrangements and sequence evolution across brown algal organelles.</title>
        <authorList>
            <person name="Starko S."/>
            <person name="Bringloe T.T."/>
            <person name="Gomez M.S."/>
            <person name="Darby H."/>
            <person name="Graham S.W."/>
            <person name="Martone P.T."/>
        </authorList>
    </citation>
    <scope>NUCLEOTIDE SEQUENCE</scope>
</reference>
<evidence type="ECO:0000259" key="7">
    <source>
        <dbReference type="PROSITE" id="PS50931"/>
    </source>
</evidence>
<dbReference type="SUPFAM" id="SSF46785">
    <property type="entry name" value="Winged helix' DNA-binding domain"/>
    <property type="match status" value="1"/>
</dbReference>
<dbReference type="InterPro" id="IPR005119">
    <property type="entry name" value="LysR_subst-bd"/>
</dbReference>
<keyword evidence="4" id="KW-0805">Transcription regulation</keyword>
<dbReference type="GO" id="GO:0003700">
    <property type="term" value="F:DNA-binding transcription factor activity"/>
    <property type="evidence" value="ECO:0007669"/>
    <property type="project" value="InterPro"/>
</dbReference>
<dbReference type="Pfam" id="PF00126">
    <property type="entry name" value="HTH_1"/>
    <property type="match status" value="1"/>
</dbReference>
<evidence type="ECO:0000256" key="2">
    <source>
        <dbReference type="ARBA" id="ARBA00009437"/>
    </source>
</evidence>
<evidence type="ECO:0000256" key="1">
    <source>
        <dbReference type="ARBA" id="ARBA00003782"/>
    </source>
</evidence>
<evidence type="ECO:0000256" key="3">
    <source>
        <dbReference type="ARBA" id="ARBA00018907"/>
    </source>
</evidence>
<keyword evidence="5" id="KW-0238">DNA-binding</keyword>
<proteinExistence type="inferred from homology"/>
<feature type="domain" description="HTH lysR-type" evidence="7">
    <location>
        <begin position="6"/>
        <end position="63"/>
    </location>
</feature>
<dbReference type="InterPro" id="IPR036388">
    <property type="entry name" value="WH-like_DNA-bd_sf"/>
</dbReference>
<dbReference type="PROSITE" id="PS50931">
    <property type="entry name" value="HTH_LYSR"/>
    <property type="match status" value="1"/>
</dbReference>
<dbReference type="PRINTS" id="PR00039">
    <property type="entry name" value="HTHLYSR"/>
</dbReference>
<keyword evidence="6" id="KW-0804">Transcription</keyword>
<comment type="similarity">
    <text evidence="2">Belongs to the LysR transcriptional regulatory family.</text>
</comment>
<evidence type="ECO:0000256" key="6">
    <source>
        <dbReference type="ARBA" id="ARBA00023163"/>
    </source>
</evidence>
<evidence type="ECO:0000256" key="4">
    <source>
        <dbReference type="ARBA" id="ARBA00023015"/>
    </source>
</evidence>
<dbReference type="AlphaFoldDB" id="A0A8F0F9M1"/>
<dbReference type="InterPro" id="IPR036390">
    <property type="entry name" value="WH_DNA-bd_sf"/>
</dbReference>
<accession>A0A8F0F9M1</accession>
<dbReference type="Gene3D" id="1.10.10.10">
    <property type="entry name" value="Winged helix-like DNA-binding domain superfamily/Winged helix DNA-binding domain"/>
    <property type="match status" value="1"/>
</dbReference>
<dbReference type="EMBL" id="MZ156037">
    <property type="protein sequence ID" value="QWK43137.1"/>
    <property type="molecule type" value="Genomic_DNA"/>
</dbReference>
<dbReference type="PANTHER" id="PTHR30126">
    <property type="entry name" value="HTH-TYPE TRANSCRIPTIONAL REGULATOR"/>
    <property type="match status" value="1"/>
</dbReference>
<dbReference type="SUPFAM" id="SSF53850">
    <property type="entry name" value="Periplasmic binding protein-like II"/>
    <property type="match status" value="1"/>
</dbReference>
<evidence type="ECO:0000256" key="5">
    <source>
        <dbReference type="ARBA" id="ARBA00023125"/>
    </source>
</evidence>
<protein>
    <recommendedName>
        <fullName evidence="3">Probable RuBisCO transcriptional regulator</fullName>
    </recommendedName>
</protein>
<organism evidence="8">
    <name type="scientific">Chorda asiatica</name>
    <dbReference type="NCBI Taxonomy" id="1281577"/>
    <lineage>
        <taxon>Eukaryota</taxon>
        <taxon>Sar</taxon>
        <taxon>Stramenopiles</taxon>
        <taxon>Ochrophyta</taxon>
        <taxon>PX clade</taxon>
        <taxon>Phaeophyceae</taxon>
        <taxon>Laminariales</taxon>
        <taxon>Chordaceae</taxon>
        <taxon>Chorda</taxon>
    </lineage>
</organism>
<dbReference type="Pfam" id="PF03466">
    <property type="entry name" value="LysR_substrate"/>
    <property type="match status" value="1"/>
</dbReference>
<evidence type="ECO:0000313" key="8">
    <source>
        <dbReference type="EMBL" id="QWK43137.1"/>
    </source>
</evidence>
<gene>
    <name evidence="8" type="primary">rbcR</name>
</gene>
<keyword evidence="8" id="KW-0934">Plastid</keyword>
<dbReference type="PANTHER" id="PTHR30126:SF39">
    <property type="entry name" value="HTH-TYPE TRANSCRIPTIONAL REGULATOR CYSL"/>
    <property type="match status" value="1"/>
</dbReference>
<dbReference type="GO" id="GO:0000976">
    <property type="term" value="F:transcription cis-regulatory region binding"/>
    <property type="evidence" value="ECO:0007669"/>
    <property type="project" value="TreeGrafter"/>
</dbReference>
<name>A0A8F0F9M1_9PHAE</name>
<geneLocation type="plastid" evidence="8"/>
<dbReference type="InterPro" id="IPR000847">
    <property type="entry name" value="LysR_HTH_N"/>
</dbReference>
<sequence>MKYLPFSLEQLRTIQTIKNEGTVKQAAKKLYLSQPALSLQIKKLESGIKSPILDRKKRKIYFTRTGELILDYADKILNLCEEADKAILYFKNLKRISLNIGSNYTIGKYILPKIINLFCKRYSYAHIKLEISDTNTIAWDIINGKIDIGIVIEEELPKELYSSLYGTPFFLEEIVLILPKSYKLKGSRNITKTNLYNLNFITLKPHLRRRKLMDDLLERYQIDTKQLKIKLQLNSIQAVKRAVQAGLGVSFVSTLMIQDELYSKRLTSVTVNSRKIHERVRLIVNLKTSQSKLSKNFYNYCFGILKTSSYIKFLNL</sequence>